<accession>A0A699QDD8</accession>
<comment type="caution">
    <text evidence="1">The sequence shown here is derived from an EMBL/GenBank/DDBJ whole genome shotgun (WGS) entry which is preliminary data.</text>
</comment>
<reference evidence="1" key="1">
    <citation type="journal article" date="2019" name="Sci. Rep.">
        <title>Draft genome of Tanacetum cinerariifolium, the natural source of mosquito coil.</title>
        <authorList>
            <person name="Yamashiro T."/>
            <person name="Shiraishi A."/>
            <person name="Satake H."/>
            <person name="Nakayama K."/>
        </authorList>
    </citation>
    <scope>NUCLEOTIDE SEQUENCE</scope>
</reference>
<evidence type="ECO:0008006" key="2">
    <source>
        <dbReference type="Google" id="ProtNLM"/>
    </source>
</evidence>
<feature type="non-terminal residue" evidence="1">
    <location>
        <position position="1"/>
    </location>
</feature>
<name>A0A699QDD8_TANCI</name>
<dbReference type="EMBL" id="BKCJ011014525">
    <property type="protein sequence ID" value="GFC67209.1"/>
    <property type="molecule type" value="Genomic_DNA"/>
</dbReference>
<evidence type="ECO:0000313" key="1">
    <source>
        <dbReference type="EMBL" id="GFC67209.1"/>
    </source>
</evidence>
<gene>
    <name evidence="1" type="ORF">Tci_839179</name>
</gene>
<organism evidence="1">
    <name type="scientific">Tanacetum cinerariifolium</name>
    <name type="common">Dalmatian daisy</name>
    <name type="synonym">Chrysanthemum cinerariifolium</name>
    <dbReference type="NCBI Taxonomy" id="118510"/>
    <lineage>
        <taxon>Eukaryota</taxon>
        <taxon>Viridiplantae</taxon>
        <taxon>Streptophyta</taxon>
        <taxon>Embryophyta</taxon>
        <taxon>Tracheophyta</taxon>
        <taxon>Spermatophyta</taxon>
        <taxon>Magnoliopsida</taxon>
        <taxon>eudicotyledons</taxon>
        <taxon>Gunneridae</taxon>
        <taxon>Pentapetalae</taxon>
        <taxon>asterids</taxon>
        <taxon>campanulids</taxon>
        <taxon>Asterales</taxon>
        <taxon>Asteraceae</taxon>
        <taxon>Asteroideae</taxon>
        <taxon>Anthemideae</taxon>
        <taxon>Anthemidinae</taxon>
        <taxon>Tanacetum</taxon>
    </lineage>
</organism>
<dbReference type="AlphaFoldDB" id="A0A699QDD8"/>
<protein>
    <recommendedName>
        <fullName evidence="2">Retrovirus-related Pol polyprotein from transposon TNT 1-94</fullName>
    </recommendedName>
</protein>
<proteinExistence type="predicted"/>
<sequence>GGDKLVSWSSKKQDCNLVRRLGMRCLAPAELEALENEPA</sequence>